<accession>A0A2S7KP42</accession>
<evidence type="ECO:0008006" key="3">
    <source>
        <dbReference type="Google" id="ProtNLM"/>
    </source>
</evidence>
<dbReference type="OrthoDB" id="679547at2"/>
<comment type="caution">
    <text evidence="1">The sequence shown here is derived from an EMBL/GenBank/DDBJ whole genome shotgun (WGS) entry which is preliminary data.</text>
</comment>
<organism evidence="1 2">
    <name type="scientific">Aureitalea marina</name>
    <dbReference type="NCBI Taxonomy" id="930804"/>
    <lineage>
        <taxon>Bacteria</taxon>
        <taxon>Pseudomonadati</taxon>
        <taxon>Bacteroidota</taxon>
        <taxon>Flavobacteriia</taxon>
        <taxon>Flavobacteriales</taxon>
        <taxon>Flavobacteriaceae</taxon>
        <taxon>Aureitalea</taxon>
    </lineage>
</organism>
<dbReference type="Proteomes" id="UP000239800">
    <property type="component" value="Unassembled WGS sequence"/>
</dbReference>
<reference evidence="1 2" key="1">
    <citation type="submission" date="2016-11" db="EMBL/GenBank/DDBJ databases">
        <title>Trade-off between light-utilization and light-protection in marine flavobacteria.</title>
        <authorList>
            <person name="Kumagai Y."/>
        </authorList>
    </citation>
    <scope>NUCLEOTIDE SEQUENCE [LARGE SCALE GENOMIC DNA]</scope>
    <source>
        <strain evidence="1 2">NBRC 107741</strain>
    </source>
</reference>
<dbReference type="RefSeq" id="WP_104812325.1">
    <property type="nucleotide sequence ID" value="NZ_MQUB01000001.1"/>
</dbReference>
<dbReference type="EMBL" id="MQUB01000001">
    <property type="protein sequence ID" value="PQB04399.1"/>
    <property type="molecule type" value="Genomic_DNA"/>
</dbReference>
<evidence type="ECO:0000313" key="2">
    <source>
        <dbReference type="Proteomes" id="UP000239800"/>
    </source>
</evidence>
<keyword evidence="2" id="KW-1185">Reference proteome</keyword>
<name>A0A2S7KP42_9FLAO</name>
<evidence type="ECO:0000313" key="1">
    <source>
        <dbReference type="EMBL" id="PQB04399.1"/>
    </source>
</evidence>
<proteinExistence type="predicted"/>
<protein>
    <recommendedName>
        <fullName evidence="3">TonB-dependent receptor plug domain-containing protein</fullName>
    </recommendedName>
</protein>
<dbReference type="AlphaFoldDB" id="A0A2S7KP42"/>
<gene>
    <name evidence="1" type="ORF">BST85_05430</name>
</gene>
<sequence length="792" mass="89525">MNRMEKKKLLTLSPILVALFLVVTNGLAQYGRGEDRYKDYQLYFEHPREEIYLDLPKGVFYPNEPIQFAGYVFDKLNSLPAVLTTNVYCAVYDEFGSLIVQKLFYAREGKFEGVLEIPAEQGSGKYYIKAFTNWMKNFSSNAMYLRDIYVVDENFQSTARSNIDTPARIEINPESSELIAGVRNSVGFAFFPGQGGGSQVSKCQLTDIQGQVLIQEIEISPQGYGRFFLSPLPGEEYLLKIETQEGVVIQEKLPQPVEKGVSISVNSLHANHIAIEVRRPETDLRSNSVMPLDLALHRDGKIKLMQFDLKPGESNIFIPKKEAFSGLNKMSIFDAQQSLLADRIIFNDYGIDNYSQADIRAKGNRPDSVEIELSINGVSKKAETRLSLSVLPEESLADDNDRSIRSWFMLQSFFSKGIGSELTTAGMSRLSMHHLDLFLLNNSWNRYSWEDVLQNKPRIDRSFDNGISISGQIKGDKSVQNKRLIMYQKSVGEFFYSRVGPDLSFAYDNVYVIENEPLLFFVEDHELKKSTRVEVSLNPSYSSESLMAEDLKAISSAKGPNVQTDFDRPVLMFPSDEELDEVLIVAKVEPKLTRNQRLASGVFEGNKIDQDDLKRNTYLSEYIRKLGFKVRPGPIAGEVIVSGKFPMSKPPVVYINGFRIDCINGCQINDLLLTSVDEVYYEHVGIEGSDGGTLYIYELFGSRNSKNKILQHIAEVGFSTQELNQRFKYSEFAKNTFLAYGNIHWESDITIPEGESTTVKFPSFGLSHFKIIINGFSDKGDLISTVNYLLLD</sequence>